<keyword evidence="2" id="KW-0677">Repeat</keyword>
<dbReference type="EMBL" id="CAJOBG010120664">
    <property type="protein sequence ID" value="CAF4776916.1"/>
    <property type="molecule type" value="Genomic_DNA"/>
</dbReference>
<accession>A0A821MYQ4</accession>
<dbReference type="InterPro" id="IPR006652">
    <property type="entry name" value="Kelch_1"/>
</dbReference>
<dbReference type="SUPFAM" id="SSF117281">
    <property type="entry name" value="Kelch motif"/>
    <property type="match status" value="1"/>
</dbReference>
<sequence>GCLGGPLYAVGGLDDSTCFDTVERYDIEHNTWSTVAPMSTARGGVAVAALKGYLYACGGND</sequence>
<gene>
    <name evidence="3" type="ORF">OVN521_LOCUS51041</name>
</gene>
<dbReference type="SMART" id="SM00612">
    <property type="entry name" value="Kelch"/>
    <property type="match status" value="1"/>
</dbReference>
<organism evidence="3 4">
    <name type="scientific">Rotaria magnacalcarata</name>
    <dbReference type="NCBI Taxonomy" id="392030"/>
    <lineage>
        <taxon>Eukaryota</taxon>
        <taxon>Metazoa</taxon>
        <taxon>Spiralia</taxon>
        <taxon>Gnathifera</taxon>
        <taxon>Rotifera</taxon>
        <taxon>Eurotatoria</taxon>
        <taxon>Bdelloidea</taxon>
        <taxon>Philodinida</taxon>
        <taxon>Philodinidae</taxon>
        <taxon>Rotaria</taxon>
    </lineage>
</organism>
<dbReference type="AlphaFoldDB" id="A0A821MYQ4"/>
<keyword evidence="1" id="KW-0880">Kelch repeat</keyword>
<dbReference type="Proteomes" id="UP000663866">
    <property type="component" value="Unassembled WGS sequence"/>
</dbReference>
<protein>
    <submittedName>
        <fullName evidence="3">Uncharacterized protein</fullName>
    </submittedName>
</protein>
<name>A0A821MYQ4_9BILA</name>
<comment type="caution">
    <text evidence="3">The sequence shown here is derived from an EMBL/GenBank/DDBJ whole genome shotgun (WGS) entry which is preliminary data.</text>
</comment>
<feature type="non-terminal residue" evidence="3">
    <location>
        <position position="61"/>
    </location>
</feature>
<evidence type="ECO:0000313" key="3">
    <source>
        <dbReference type="EMBL" id="CAF4776916.1"/>
    </source>
</evidence>
<proteinExistence type="predicted"/>
<dbReference type="PANTHER" id="PTHR24412:SF480">
    <property type="entry name" value="KELCH-LIKE PROTEIN 8"/>
    <property type="match status" value="1"/>
</dbReference>
<feature type="non-terminal residue" evidence="3">
    <location>
        <position position="1"/>
    </location>
</feature>
<reference evidence="3" key="1">
    <citation type="submission" date="2021-02" db="EMBL/GenBank/DDBJ databases">
        <authorList>
            <person name="Nowell W R."/>
        </authorList>
    </citation>
    <scope>NUCLEOTIDE SEQUENCE</scope>
</reference>
<dbReference type="PANTHER" id="PTHR24412">
    <property type="entry name" value="KELCH PROTEIN"/>
    <property type="match status" value="1"/>
</dbReference>
<evidence type="ECO:0000256" key="2">
    <source>
        <dbReference type="ARBA" id="ARBA00022737"/>
    </source>
</evidence>
<keyword evidence="4" id="KW-1185">Reference proteome</keyword>
<dbReference type="PRINTS" id="PR00501">
    <property type="entry name" value="KELCHREPEAT"/>
</dbReference>
<evidence type="ECO:0000313" key="4">
    <source>
        <dbReference type="Proteomes" id="UP000663866"/>
    </source>
</evidence>
<dbReference type="InterPro" id="IPR015915">
    <property type="entry name" value="Kelch-typ_b-propeller"/>
</dbReference>
<evidence type="ECO:0000256" key="1">
    <source>
        <dbReference type="ARBA" id="ARBA00022441"/>
    </source>
</evidence>
<dbReference type="Gene3D" id="2.120.10.80">
    <property type="entry name" value="Kelch-type beta propeller"/>
    <property type="match status" value="1"/>
</dbReference>
<dbReference type="Pfam" id="PF01344">
    <property type="entry name" value="Kelch_1"/>
    <property type="match status" value="1"/>
</dbReference>